<proteinExistence type="predicted"/>
<accession>A0ABW3PF88</accession>
<evidence type="ECO:0000313" key="2">
    <source>
        <dbReference type="EMBL" id="MFD1123053.1"/>
    </source>
</evidence>
<feature type="transmembrane region" description="Helical" evidence="1">
    <location>
        <begin position="36"/>
        <end position="54"/>
    </location>
</feature>
<dbReference type="Pfam" id="PF11752">
    <property type="entry name" value="DUF3309"/>
    <property type="match status" value="1"/>
</dbReference>
<sequence>MISTLLIVFVVLAAISAARTLPYNIHWGEYDSNKGVMGVVIAVLIILSFTVGFIEV</sequence>
<keyword evidence="1" id="KW-0812">Transmembrane</keyword>
<gene>
    <name evidence="2" type="ORF">ACFQ2T_11095</name>
</gene>
<keyword evidence="1" id="KW-1133">Transmembrane helix</keyword>
<protein>
    <submittedName>
        <fullName evidence="2">DUF3309 family protein</fullName>
    </submittedName>
</protein>
<evidence type="ECO:0000313" key="3">
    <source>
        <dbReference type="Proteomes" id="UP001597206"/>
    </source>
</evidence>
<organism evidence="2 3">
    <name type="scientific">Methylophilus flavus</name>
    <dbReference type="NCBI Taxonomy" id="640084"/>
    <lineage>
        <taxon>Bacteria</taxon>
        <taxon>Pseudomonadati</taxon>
        <taxon>Pseudomonadota</taxon>
        <taxon>Betaproteobacteria</taxon>
        <taxon>Nitrosomonadales</taxon>
        <taxon>Methylophilaceae</taxon>
        <taxon>Methylophilus</taxon>
    </lineage>
</organism>
<keyword evidence="3" id="KW-1185">Reference proteome</keyword>
<dbReference type="RefSeq" id="WP_379034396.1">
    <property type="nucleotide sequence ID" value="NZ_JBHTLN010000002.1"/>
</dbReference>
<keyword evidence="1" id="KW-0472">Membrane</keyword>
<evidence type="ECO:0000256" key="1">
    <source>
        <dbReference type="SAM" id="Phobius"/>
    </source>
</evidence>
<reference evidence="3" key="1">
    <citation type="journal article" date="2019" name="Int. J. Syst. Evol. Microbiol.">
        <title>The Global Catalogue of Microorganisms (GCM) 10K type strain sequencing project: providing services to taxonomists for standard genome sequencing and annotation.</title>
        <authorList>
            <consortium name="The Broad Institute Genomics Platform"/>
            <consortium name="The Broad Institute Genome Sequencing Center for Infectious Disease"/>
            <person name="Wu L."/>
            <person name="Ma J."/>
        </authorList>
    </citation>
    <scope>NUCLEOTIDE SEQUENCE [LARGE SCALE GENOMIC DNA]</scope>
    <source>
        <strain evidence="3">CCUG 58411</strain>
    </source>
</reference>
<dbReference type="Proteomes" id="UP001597206">
    <property type="component" value="Unassembled WGS sequence"/>
</dbReference>
<dbReference type="InterPro" id="IPR021738">
    <property type="entry name" value="DUF3309"/>
</dbReference>
<name>A0ABW3PF88_9PROT</name>
<comment type="caution">
    <text evidence="2">The sequence shown here is derived from an EMBL/GenBank/DDBJ whole genome shotgun (WGS) entry which is preliminary data.</text>
</comment>
<dbReference type="EMBL" id="JBHTLN010000002">
    <property type="protein sequence ID" value="MFD1123053.1"/>
    <property type="molecule type" value="Genomic_DNA"/>
</dbReference>